<dbReference type="AlphaFoldDB" id="A0A4C1SVK4"/>
<evidence type="ECO:0000256" key="1">
    <source>
        <dbReference type="SAM" id="MobiDB-lite"/>
    </source>
</evidence>
<sequence>MPTTTQHNPTATATFVQQNATIQVQQPHHQQVSTPQQITLHTLQQHQQNQQQQQPTHHVVNNSVGIVLETTAPSSTSSPNAHVSNLRAAAASPPDTTTHSPRSPERPPSHRSGGSDMVQCVSSSEPDGGTVSPLSTDSRQSPSTTVCEKGNCALKLTISK</sequence>
<name>A0A4C1SVK4_EUMVA</name>
<proteinExistence type="predicted"/>
<feature type="region of interest" description="Disordered" evidence="1">
    <location>
        <begin position="43"/>
        <end position="147"/>
    </location>
</feature>
<gene>
    <name evidence="2" type="ORF">EVAR_72762_1</name>
</gene>
<dbReference type="OrthoDB" id="641149at2759"/>
<accession>A0A4C1SVK4</accession>
<keyword evidence="3" id="KW-1185">Reference proteome</keyword>
<organism evidence="2 3">
    <name type="scientific">Eumeta variegata</name>
    <name type="common">Bagworm moth</name>
    <name type="synonym">Eumeta japonica</name>
    <dbReference type="NCBI Taxonomy" id="151549"/>
    <lineage>
        <taxon>Eukaryota</taxon>
        <taxon>Metazoa</taxon>
        <taxon>Ecdysozoa</taxon>
        <taxon>Arthropoda</taxon>
        <taxon>Hexapoda</taxon>
        <taxon>Insecta</taxon>
        <taxon>Pterygota</taxon>
        <taxon>Neoptera</taxon>
        <taxon>Endopterygota</taxon>
        <taxon>Lepidoptera</taxon>
        <taxon>Glossata</taxon>
        <taxon>Ditrysia</taxon>
        <taxon>Tineoidea</taxon>
        <taxon>Psychidae</taxon>
        <taxon>Oiketicinae</taxon>
        <taxon>Eumeta</taxon>
    </lineage>
</organism>
<comment type="caution">
    <text evidence="2">The sequence shown here is derived from an EMBL/GenBank/DDBJ whole genome shotgun (WGS) entry which is preliminary data.</text>
</comment>
<reference evidence="2 3" key="1">
    <citation type="journal article" date="2019" name="Commun. Biol.">
        <title>The bagworm genome reveals a unique fibroin gene that provides high tensile strength.</title>
        <authorList>
            <person name="Kono N."/>
            <person name="Nakamura H."/>
            <person name="Ohtoshi R."/>
            <person name="Tomita M."/>
            <person name="Numata K."/>
            <person name="Arakawa K."/>
        </authorList>
    </citation>
    <scope>NUCLEOTIDE SEQUENCE [LARGE SCALE GENOMIC DNA]</scope>
</reference>
<dbReference type="Proteomes" id="UP000299102">
    <property type="component" value="Unassembled WGS sequence"/>
</dbReference>
<protein>
    <submittedName>
        <fullName evidence="2">Uncharacterized protein</fullName>
    </submittedName>
</protein>
<evidence type="ECO:0000313" key="2">
    <source>
        <dbReference type="EMBL" id="GBP06202.1"/>
    </source>
</evidence>
<evidence type="ECO:0000313" key="3">
    <source>
        <dbReference type="Proteomes" id="UP000299102"/>
    </source>
</evidence>
<dbReference type="EMBL" id="BGZK01011277">
    <property type="protein sequence ID" value="GBP06202.1"/>
    <property type="molecule type" value="Genomic_DNA"/>
</dbReference>
<feature type="compositionally biased region" description="Low complexity" evidence="1">
    <location>
        <begin position="43"/>
        <end position="58"/>
    </location>
</feature>
<feature type="compositionally biased region" description="Low complexity" evidence="1">
    <location>
        <begin position="70"/>
        <end position="79"/>
    </location>
</feature>
<feature type="compositionally biased region" description="Polar residues" evidence="1">
    <location>
        <begin position="132"/>
        <end position="146"/>
    </location>
</feature>